<dbReference type="EMBL" id="JAODUO010000897">
    <property type="protein sequence ID" value="KAK2173158.1"/>
    <property type="molecule type" value="Genomic_DNA"/>
</dbReference>
<keyword evidence="3" id="KW-0326">Glycosidase</keyword>
<sequence>MRTNVLLVALPLIVLRLTVTSDAVSAEKPGSFPFNDPSLSWDERVEDLVGRLTLDEITLQMANGGPHTHAPSIPRLGISPYAWDAECISGDVEAGPATSFPQALGLAATFSYEAVFNVSQATGIEVRAKFNNHSRHGDYGHHKGTSCWSPVVNIMRDPRWGRNQETYGEDPYLSGSLAAAFVKGLQGAHPRYIRANAGCKHFDVHGGPENIPTSRSSFNAQVLDRDWRMTFLPAFKACVEAGTYSLMCSYNKIRGIPACANKELLTDILRNEWGFRGYVVSDEAAIENMMKKHHYTHTKAETVAVSINAGTNLEDGPKHVDPFYLAIPEAVRKGLLNESAVRESVKPLFYTRMRLGLFDPPAMNPYAKLEPSTVVQSEAHRQLSLETAMRSFVLLKNSESFLPLKRGQQFGTVAILGPMADNVPGIFGDYSPTPEMKYTTTPLQGLRALGKMTHYEPGCDNTACFIYNQTAVKIATQGADLVIVCLGTGSELECEGNDRRNINLPGRQLELLQDSARYASGAPVLLLLFNAGPLDVSWAVDDRRVQVILECFFPAQSTGEALRHMFYRNGPGSNPAGRLPATWPLTLDQYPPIVNYTMEGRTYRYSEAKPLFPFGFGLSYSKFLYRSLNVRPNVLHFTNKILVDVYVENKGPYDGEEVVQVYVASSNHSLPAVPQRQLVGFQRVFIPNGEGASLRFTITVEQISTWDDKQRFVILQGSYMVYVGGQQPEQAVTTGSNILTGQFKVV</sequence>
<dbReference type="PRINTS" id="PR00133">
    <property type="entry name" value="GLHYDRLASE3"/>
</dbReference>
<dbReference type="InterPro" id="IPR036881">
    <property type="entry name" value="Glyco_hydro_3_C_sf"/>
</dbReference>
<evidence type="ECO:0000256" key="2">
    <source>
        <dbReference type="ARBA" id="ARBA00022801"/>
    </source>
</evidence>
<dbReference type="Gene3D" id="3.20.20.300">
    <property type="entry name" value="Glycoside hydrolase, family 3, N-terminal domain"/>
    <property type="match status" value="1"/>
</dbReference>
<feature type="domain" description="Fibronectin type III-like" evidence="5">
    <location>
        <begin position="657"/>
        <end position="727"/>
    </location>
</feature>
<keyword evidence="7" id="KW-1185">Reference proteome</keyword>
<dbReference type="PANTHER" id="PTHR42721">
    <property type="entry name" value="SUGAR HYDROLASE-RELATED"/>
    <property type="match status" value="1"/>
</dbReference>
<dbReference type="GO" id="GO:0046556">
    <property type="term" value="F:alpha-L-arabinofuranosidase activity"/>
    <property type="evidence" value="ECO:0007669"/>
    <property type="project" value="TreeGrafter"/>
</dbReference>
<comment type="caution">
    <text evidence="6">The sequence shown here is derived from an EMBL/GenBank/DDBJ whole genome shotgun (WGS) entry which is preliminary data.</text>
</comment>
<dbReference type="Pfam" id="PF01915">
    <property type="entry name" value="Glyco_hydro_3_C"/>
    <property type="match status" value="1"/>
</dbReference>
<evidence type="ECO:0000256" key="1">
    <source>
        <dbReference type="ARBA" id="ARBA00022729"/>
    </source>
</evidence>
<gene>
    <name evidence="6" type="ORF">NP493_896g01081</name>
</gene>
<reference evidence="6" key="1">
    <citation type="journal article" date="2023" name="Mol. Biol. Evol.">
        <title>Third-Generation Sequencing Reveals the Adaptive Role of the Epigenome in Three Deep-Sea Polychaetes.</title>
        <authorList>
            <person name="Perez M."/>
            <person name="Aroh O."/>
            <person name="Sun Y."/>
            <person name="Lan Y."/>
            <person name="Juniper S.K."/>
            <person name="Young C.R."/>
            <person name="Angers B."/>
            <person name="Qian P.Y."/>
        </authorList>
    </citation>
    <scope>NUCLEOTIDE SEQUENCE</scope>
    <source>
        <strain evidence="6">R07B-5</strain>
    </source>
</reference>
<evidence type="ECO:0000256" key="3">
    <source>
        <dbReference type="ARBA" id="ARBA00023295"/>
    </source>
</evidence>
<accession>A0AAD9KMI3</accession>
<evidence type="ECO:0000313" key="6">
    <source>
        <dbReference type="EMBL" id="KAK2173158.1"/>
    </source>
</evidence>
<name>A0AAD9KMI3_RIDPI</name>
<evidence type="ECO:0000313" key="7">
    <source>
        <dbReference type="Proteomes" id="UP001209878"/>
    </source>
</evidence>
<dbReference type="Gene3D" id="3.40.50.1700">
    <property type="entry name" value="Glycoside hydrolase family 3 C-terminal domain"/>
    <property type="match status" value="1"/>
</dbReference>
<dbReference type="InterPro" id="IPR001764">
    <property type="entry name" value="Glyco_hydro_3_N"/>
</dbReference>
<dbReference type="SUPFAM" id="SSF52279">
    <property type="entry name" value="Beta-D-glucan exohydrolase, C-terminal domain"/>
    <property type="match status" value="1"/>
</dbReference>
<feature type="chain" id="PRO_5042148458" description="Fibronectin type III-like domain-containing protein" evidence="4">
    <location>
        <begin position="27"/>
        <end position="746"/>
    </location>
</feature>
<feature type="signal peptide" evidence="4">
    <location>
        <begin position="1"/>
        <end position="26"/>
    </location>
</feature>
<dbReference type="GO" id="GO:0045493">
    <property type="term" value="P:xylan catabolic process"/>
    <property type="evidence" value="ECO:0007669"/>
    <property type="project" value="InterPro"/>
</dbReference>
<keyword evidence="1 4" id="KW-0732">Signal</keyword>
<dbReference type="GO" id="GO:0031222">
    <property type="term" value="P:arabinan catabolic process"/>
    <property type="evidence" value="ECO:0007669"/>
    <property type="project" value="TreeGrafter"/>
</dbReference>
<dbReference type="InterPro" id="IPR044993">
    <property type="entry name" value="BXL"/>
</dbReference>
<evidence type="ECO:0000259" key="5">
    <source>
        <dbReference type="SMART" id="SM01217"/>
    </source>
</evidence>
<evidence type="ECO:0000256" key="4">
    <source>
        <dbReference type="SAM" id="SignalP"/>
    </source>
</evidence>
<dbReference type="GO" id="GO:0009044">
    <property type="term" value="F:xylan 1,4-beta-xylosidase activity"/>
    <property type="evidence" value="ECO:0007669"/>
    <property type="project" value="InterPro"/>
</dbReference>
<organism evidence="6 7">
    <name type="scientific">Ridgeia piscesae</name>
    <name type="common">Tubeworm</name>
    <dbReference type="NCBI Taxonomy" id="27915"/>
    <lineage>
        <taxon>Eukaryota</taxon>
        <taxon>Metazoa</taxon>
        <taxon>Spiralia</taxon>
        <taxon>Lophotrochozoa</taxon>
        <taxon>Annelida</taxon>
        <taxon>Polychaeta</taxon>
        <taxon>Sedentaria</taxon>
        <taxon>Canalipalpata</taxon>
        <taxon>Sabellida</taxon>
        <taxon>Siboglinidae</taxon>
        <taxon>Ridgeia</taxon>
    </lineage>
</organism>
<dbReference type="PANTHER" id="PTHR42721:SF42">
    <property type="entry name" value="FIBRONECTIN TYPE III-LIKE DOMAIN-CONTAINING PROTEIN"/>
    <property type="match status" value="1"/>
</dbReference>
<dbReference type="InterPro" id="IPR013783">
    <property type="entry name" value="Ig-like_fold"/>
</dbReference>
<dbReference type="InterPro" id="IPR036962">
    <property type="entry name" value="Glyco_hydro_3_N_sf"/>
</dbReference>
<dbReference type="Pfam" id="PF00933">
    <property type="entry name" value="Glyco_hydro_3"/>
    <property type="match status" value="1"/>
</dbReference>
<dbReference type="InterPro" id="IPR026891">
    <property type="entry name" value="Fn3-like"/>
</dbReference>
<dbReference type="Pfam" id="PF14310">
    <property type="entry name" value="Fn3-like"/>
    <property type="match status" value="1"/>
</dbReference>
<dbReference type="SMART" id="SM01217">
    <property type="entry name" value="Fn3_like"/>
    <property type="match status" value="1"/>
</dbReference>
<dbReference type="InterPro" id="IPR002772">
    <property type="entry name" value="Glyco_hydro_3_C"/>
</dbReference>
<protein>
    <recommendedName>
        <fullName evidence="5">Fibronectin type III-like domain-containing protein</fullName>
    </recommendedName>
</protein>
<dbReference type="SUPFAM" id="SSF51445">
    <property type="entry name" value="(Trans)glycosidases"/>
    <property type="match status" value="1"/>
</dbReference>
<dbReference type="AlphaFoldDB" id="A0AAD9KMI3"/>
<dbReference type="InterPro" id="IPR017853">
    <property type="entry name" value="GH"/>
</dbReference>
<keyword evidence="2" id="KW-0378">Hydrolase</keyword>
<dbReference type="Proteomes" id="UP001209878">
    <property type="component" value="Unassembled WGS sequence"/>
</dbReference>
<proteinExistence type="predicted"/>
<dbReference type="Gene3D" id="2.60.40.10">
    <property type="entry name" value="Immunoglobulins"/>
    <property type="match status" value="1"/>
</dbReference>